<accession>A0AAW0QTI0</accession>
<dbReference type="EMBL" id="JAQQWP010000007">
    <property type="protein sequence ID" value="KAK8110019.1"/>
    <property type="molecule type" value="Genomic_DNA"/>
</dbReference>
<feature type="compositionally biased region" description="Low complexity" evidence="1">
    <location>
        <begin position="70"/>
        <end position="81"/>
    </location>
</feature>
<protein>
    <submittedName>
        <fullName evidence="2">Uncharacterized protein</fullName>
    </submittedName>
</protein>
<organism evidence="2 3">
    <name type="scientific">Apiospora kogelbergensis</name>
    <dbReference type="NCBI Taxonomy" id="1337665"/>
    <lineage>
        <taxon>Eukaryota</taxon>
        <taxon>Fungi</taxon>
        <taxon>Dikarya</taxon>
        <taxon>Ascomycota</taxon>
        <taxon>Pezizomycotina</taxon>
        <taxon>Sordariomycetes</taxon>
        <taxon>Xylariomycetidae</taxon>
        <taxon>Amphisphaeriales</taxon>
        <taxon>Apiosporaceae</taxon>
        <taxon>Apiospora</taxon>
    </lineage>
</organism>
<keyword evidence="3" id="KW-1185">Reference proteome</keyword>
<dbReference type="AlphaFoldDB" id="A0AAW0QTI0"/>
<feature type="region of interest" description="Disordered" evidence="1">
    <location>
        <begin position="1"/>
        <end position="103"/>
    </location>
</feature>
<feature type="compositionally biased region" description="Polar residues" evidence="1">
    <location>
        <begin position="12"/>
        <end position="24"/>
    </location>
</feature>
<evidence type="ECO:0000313" key="2">
    <source>
        <dbReference type="EMBL" id="KAK8110019.1"/>
    </source>
</evidence>
<feature type="compositionally biased region" description="Basic and acidic residues" evidence="1">
    <location>
        <begin position="46"/>
        <end position="58"/>
    </location>
</feature>
<sequence length="103" mass="10967">MANYQGLPSDYVGQNRSSQTYRTFSSAATPTTSPSQATVLHLPIPEFRHLRQRPHEQPEPISPLPPSTPASPSTPSAIAPFAPSPPPFGTAYGTNDPLASNGR</sequence>
<proteinExistence type="predicted"/>
<feature type="compositionally biased region" description="Pro residues" evidence="1">
    <location>
        <begin position="60"/>
        <end position="69"/>
    </location>
</feature>
<evidence type="ECO:0000313" key="3">
    <source>
        <dbReference type="Proteomes" id="UP001392437"/>
    </source>
</evidence>
<comment type="caution">
    <text evidence="2">The sequence shown here is derived from an EMBL/GenBank/DDBJ whole genome shotgun (WGS) entry which is preliminary data.</text>
</comment>
<gene>
    <name evidence="2" type="ORF">PG999_008156</name>
</gene>
<reference evidence="2 3" key="1">
    <citation type="submission" date="2023-01" db="EMBL/GenBank/DDBJ databases">
        <title>Analysis of 21 Apiospora genomes using comparative genomics revels a genus with tremendous synthesis potential of carbohydrate active enzymes and secondary metabolites.</title>
        <authorList>
            <person name="Sorensen T."/>
        </authorList>
    </citation>
    <scope>NUCLEOTIDE SEQUENCE [LARGE SCALE GENOMIC DNA]</scope>
    <source>
        <strain evidence="2 3">CBS 117206</strain>
    </source>
</reference>
<name>A0AAW0QTI0_9PEZI</name>
<feature type="compositionally biased region" description="Low complexity" evidence="1">
    <location>
        <begin position="25"/>
        <end position="38"/>
    </location>
</feature>
<evidence type="ECO:0000256" key="1">
    <source>
        <dbReference type="SAM" id="MobiDB-lite"/>
    </source>
</evidence>
<dbReference type="Proteomes" id="UP001392437">
    <property type="component" value="Unassembled WGS sequence"/>
</dbReference>